<name>A0AAD0W529_PSEO7</name>
<evidence type="ECO:0000259" key="1">
    <source>
        <dbReference type="Pfam" id="PF22557"/>
    </source>
</evidence>
<evidence type="ECO:0000313" key="3">
    <source>
        <dbReference type="Proteomes" id="UP000258102"/>
    </source>
</evidence>
<dbReference type="KEGG" id="ppis:B1L02_21980"/>
<dbReference type="RefSeq" id="WP_088532867.1">
    <property type="nucleotide sequence ID" value="NZ_CP021647.1"/>
</dbReference>
<organism evidence="2 3">
    <name type="scientific">Pseudoalteromonas piscicida</name>
    <dbReference type="NCBI Taxonomy" id="43662"/>
    <lineage>
        <taxon>Bacteria</taxon>
        <taxon>Pseudomonadati</taxon>
        <taxon>Pseudomonadota</taxon>
        <taxon>Gammaproteobacteria</taxon>
        <taxon>Alteromonadales</taxon>
        <taxon>Pseudoalteromonadaceae</taxon>
        <taxon>Pseudoalteromonas</taxon>
    </lineage>
</organism>
<gene>
    <name evidence="2" type="ORF">D0511_19310</name>
</gene>
<reference evidence="2 3" key="1">
    <citation type="submission" date="2018-08" db="EMBL/GenBank/DDBJ databases">
        <title>Whole Genome Sequences of Two Pseudoalteromonas piscicida Strains, DE1-A and DE2-A, which Exhibit Strong Antibacterial Activity against Vibrio vulnificus.</title>
        <authorList>
            <person name="Richards G.P."/>
            <person name="Needleman D.S."/>
            <person name="Watson M.A."/>
            <person name="Polson S.W."/>
        </authorList>
    </citation>
    <scope>NUCLEOTIDE SEQUENCE [LARGE SCALE GENOMIC DNA]</scope>
    <source>
        <strain evidence="2 3">DE2-A</strain>
    </source>
</reference>
<sequence>MREVIITDLTRFSNGENVCTAVIDVNTGECLRPMPYLKSSRCQELGIHPGAILKGNLSLQPNRENPHIEDANYSNLNFHGACSGDQFLQILENSLSDSVSDGFGFDFDVNQKHIPHDQEANCSIITIKIAPHQLTIHEDQYKPGKVKATFTDNSGHRYSYLSITDRGFHDYAKAHQDDGRLNEVTDLISQQDSIYLRVGLSRVWEVGDRNGYWLQVNGIYSFPDFHEEIRSYGS</sequence>
<dbReference type="InterPro" id="IPR054335">
    <property type="entry name" value="DuOB_dom"/>
</dbReference>
<proteinExistence type="predicted"/>
<evidence type="ECO:0000313" key="2">
    <source>
        <dbReference type="EMBL" id="AXR04100.1"/>
    </source>
</evidence>
<dbReference type="Proteomes" id="UP000258102">
    <property type="component" value="Chromosome 2"/>
</dbReference>
<protein>
    <recommendedName>
        <fullName evidence="1">Dual OB-containing domain-containing protein</fullName>
    </recommendedName>
</protein>
<accession>A0AAD0W529</accession>
<dbReference type="AlphaFoldDB" id="A0AAD0W529"/>
<feature type="domain" description="Dual OB-containing" evidence="1">
    <location>
        <begin position="15"/>
        <end position="219"/>
    </location>
</feature>
<dbReference type="Pfam" id="PF22557">
    <property type="entry name" value="DuOB"/>
    <property type="match status" value="1"/>
</dbReference>
<dbReference type="EMBL" id="CP031762">
    <property type="protein sequence ID" value="AXR04100.1"/>
    <property type="molecule type" value="Genomic_DNA"/>
</dbReference>